<dbReference type="Gene3D" id="1.25.40.10">
    <property type="entry name" value="Tetratricopeptide repeat domain"/>
    <property type="match status" value="2"/>
</dbReference>
<dbReference type="AlphaFoldDB" id="A0A1W0WR88"/>
<dbReference type="SUPFAM" id="SSF48452">
    <property type="entry name" value="TPR-like"/>
    <property type="match status" value="2"/>
</dbReference>
<keyword evidence="1" id="KW-0677">Repeat</keyword>
<reference evidence="5" key="1">
    <citation type="submission" date="2017-01" db="EMBL/GenBank/DDBJ databases">
        <title>Comparative genomics of anhydrobiosis in the tardigrade Hypsibius dujardini.</title>
        <authorList>
            <person name="Yoshida Y."/>
            <person name="Koutsovoulos G."/>
            <person name="Laetsch D."/>
            <person name="Stevens L."/>
            <person name="Kumar S."/>
            <person name="Horikawa D."/>
            <person name="Ishino K."/>
            <person name="Komine S."/>
            <person name="Tomita M."/>
            <person name="Blaxter M."/>
            <person name="Arakawa K."/>
        </authorList>
    </citation>
    <scope>NUCLEOTIDE SEQUENCE [LARGE SCALE GENOMIC DNA]</scope>
    <source>
        <strain evidence="5">Z151</strain>
    </source>
</reference>
<accession>A0A1W0WR88</accession>
<evidence type="ECO:0000313" key="5">
    <source>
        <dbReference type="Proteomes" id="UP000192578"/>
    </source>
</evidence>
<proteinExistence type="inferred from homology"/>
<keyword evidence="5" id="KW-1185">Reference proteome</keyword>
<comment type="similarity">
    <text evidence="3">Belongs to the BBS4 family.</text>
</comment>
<evidence type="ECO:0000313" key="4">
    <source>
        <dbReference type="EMBL" id="OQV17714.1"/>
    </source>
</evidence>
<keyword evidence="2" id="KW-0802">TPR repeat</keyword>
<comment type="caution">
    <text evidence="4">The sequence shown here is derived from an EMBL/GenBank/DDBJ whole genome shotgun (WGS) entry which is preliminary data.</text>
</comment>
<dbReference type="OrthoDB" id="309339at2759"/>
<dbReference type="PANTHER" id="PTHR44186">
    <property type="match status" value="1"/>
</dbReference>
<gene>
    <name evidence="4" type="ORF">BV898_08171</name>
</gene>
<name>A0A1W0WR88_HYPEX</name>
<evidence type="ECO:0000256" key="1">
    <source>
        <dbReference type="ARBA" id="ARBA00022737"/>
    </source>
</evidence>
<evidence type="ECO:0000256" key="2">
    <source>
        <dbReference type="ARBA" id="ARBA00022803"/>
    </source>
</evidence>
<dbReference type="PANTHER" id="PTHR44186:SF1">
    <property type="entry name" value="BARDET-BIEDL SYNDROME 4 PROTEIN"/>
    <property type="match status" value="1"/>
</dbReference>
<dbReference type="GO" id="GO:0036064">
    <property type="term" value="C:ciliary basal body"/>
    <property type="evidence" value="ECO:0007669"/>
    <property type="project" value="TreeGrafter"/>
</dbReference>
<dbReference type="Proteomes" id="UP000192578">
    <property type="component" value="Unassembled WGS sequence"/>
</dbReference>
<dbReference type="GO" id="GO:0061512">
    <property type="term" value="P:protein localization to cilium"/>
    <property type="evidence" value="ECO:0007669"/>
    <property type="project" value="TreeGrafter"/>
</dbReference>
<dbReference type="InterPro" id="IPR011990">
    <property type="entry name" value="TPR-like_helical_dom_sf"/>
</dbReference>
<organism evidence="4 5">
    <name type="scientific">Hypsibius exemplaris</name>
    <name type="common">Freshwater tardigrade</name>
    <dbReference type="NCBI Taxonomy" id="2072580"/>
    <lineage>
        <taxon>Eukaryota</taxon>
        <taxon>Metazoa</taxon>
        <taxon>Ecdysozoa</taxon>
        <taxon>Tardigrada</taxon>
        <taxon>Eutardigrada</taxon>
        <taxon>Parachela</taxon>
        <taxon>Hypsibioidea</taxon>
        <taxon>Hypsibiidae</taxon>
        <taxon>Hypsibius</taxon>
    </lineage>
</organism>
<dbReference type="GO" id="GO:0060271">
    <property type="term" value="P:cilium assembly"/>
    <property type="evidence" value="ECO:0007669"/>
    <property type="project" value="TreeGrafter"/>
</dbReference>
<evidence type="ECO:0000256" key="3">
    <source>
        <dbReference type="ARBA" id="ARBA00023778"/>
    </source>
</evidence>
<protein>
    <submittedName>
        <fullName evidence="4">Bardet-Biedl syndrome 4 protein-like protein</fullName>
    </submittedName>
</protein>
<dbReference type="EMBL" id="MTYJ01000057">
    <property type="protein sequence ID" value="OQV17714.1"/>
    <property type="molecule type" value="Genomic_DNA"/>
</dbReference>
<sequence>MSTEALQNSSNAFPITSPGQYPSIIEVPRKGPLQNKPEKTILQQVQDSDSRNWLYYQLFLRQDFDACDVSLATTEASAGVQSTYAIYMKGLIAKRQGKLDDALNFMKQCYIRDRMNWEVLKELTSLSYLTRAYQEALSYVELAKELEPAQDWFMAHHQGLCYERIGELSMGQHDFSRGFGNLAQAVSGTKTQDESVLLAVGSVMQRKVDIDGALKKYEAILQDPSAASPAVLNNVGLCYLAKPRKSSVPKKDNAKGSADEEYSQHILYAVGCLKKAQQMAPLNWRISCNLGYLMRELRLYATASYYFMASIRLGTKTPSTEAYLMLAGVADNLEISSQANQVYKYCVKHNSSNDPVVYLNYATFLAREGEKERAAEMAIRCRDAVTEWEQIGRPVESSITEMLRLLKTKMPIPNSPAGVQDSPLLLATRVSTSNLDITSGGSHEVLVSAQVEQSN</sequence>